<evidence type="ECO:0000313" key="3">
    <source>
        <dbReference type="Proteomes" id="UP001396334"/>
    </source>
</evidence>
<evidence type="ECO:0000313" key="2">
    <source>
        <dbReference type="EMBL" id="KAK8983644.1"/>
    </source>
</evidence>
<sequence>MATGGGVHNDSPNKLGTLSQPSPSHRFGSKLRKTNFYLIKWSKLKARINNQRKQELLEKIKLYQGKQLSKMELADSKGFPGFAKWWEKINSVSDFRSFEDGSSLIAFLLWVEWKSRNRLVSEGTLDTPLDV</sequence>
<dbReference type="Proteomes" id="UP001396334">
    <property type="component" value="Unassembled WGS sequence"/>
</dbReference>
<comment type="caution">
    <text evidence="2">The sequence shown here is derived from an EMBL/GenBank/DDBJ whole genome shotgun (WGS) entry which is preliminary data.</text>
</comment>
<reference evidence="2 3" key="1">
    <citation type="journal article" date="2024" name="G3 (Bethesda)">
        <title>Genome assembly of Hibiscus sabdariffa L. provides insights into metabolisms of medicinal natural products.</title>
        <authorList>
            <person name="Kim T."/>
        </authorList>
    </citation>
    <scope>NUCLEOTIDE SEQUENCE [LARGE SCALE GENOMIC DNA]</scope>
    <source>
        <strain evidence="2">TK-2024</strain>
        <tissue evidence="2">Old leaves</tissue>
    </source>
</reference>
<keyword evidence="3" id="KW-1185">Reference proteome</keyword>
<evidence type="ECO:0000256" key="1">
    <source>
        <dbReference type="SAM" id="MobiDB-lite"/>
    </source>
</evidence>
<accession>A0ABR2P5P7</accession>
<name>A0ABR2P5P7_9ROSI</name>
<protein>
    <submittedName>
        <fullName evidence="2">Uncharacterized protein</fullName>
    </submittedName>
</protein>
<gene>
    <name evidence="2" type="ORF">V6N11_074045</name>
</gene>
<feature type="compositionally biased region" description="Polar residues" evidence="1">
    <location>
        <begin position="10"/>
        <end position="23"/>
    </location>
</feature>
<feature type="region of interest" description="Disordered" evidence="1">
    <location>
        <begin position="1"/>
        <end position="28"/>
    </location>
</feature>
<proteinExistence type="predicted"/>
<dbReference type="EMBL" id="JBBPBN010000080">
    <property type="protein sequence ID" value="KAK8983644.1"/>
    <property type="molecule type" value="Genomic_DNA"/>
</dbReference>
<organism evidence="2 3">
    <name type="scientific">Hibiscus sabdariffa</name>
    <name type="common">roselle</name>
    <dbReference type="NCBI Taxonomy" id="183260"/>
    <lineage>
        <taxon>Eukaryota</taxon>
        <taxon>Viridiplantae</taxon>
        <taxon>Streptophyta</taxon>
        <taxon>Embryophyta</taxon>
        <taxon>Tracheophyta</taxon>
        <taxon>Spermatophyta</taxon>
        <taxon>Magnoliopsida</taxon>
        <taxon>eudicotyledons</taxon>
        <taxon>Gunneridae</taxon>
        <taxon>Pentapetalae</taxon>
        <taxon>rosids</taxon>
        <taxon>malvids</taxon>
        <taxon>Malvales</taxon>
        <taxon>Malvaceae</taxon>
        <taxon>Malvoideae</taxon>
        <taxon>Hibiscus</taxon>
    </lineage>
</organism>